<dbReference type="AlphaFoldDB" id="A0A219B3J9"/>
<feature type="domain" description="UspA" evidence="2">
    <location>
        <begin position="154"/>
        <end position="270"/>
    </location>
</feature>
<organism evidence="3 4">
    <name type="scientific">Pacificimonas flava</name>
    <dbReference type="NCBI Taxonomy" id="1234595"/>
    <lineage>
        <taxon>Bacteria</taxon>
        <taxon>Pseudomonadati</taxon>
        <taxon>Pseudomonadota</taxon>
        <taxon>Alphaproteobacteria</taxon>
        <taxon>Sphingomonadales</taxon>
        <taxon>Sphingosinicellaceae</taxon>
        <taxon>Pacificimonas</taxon>
    </lineage>
</organism>
<keyword evidence="4" id="KW-1185">Reference proteome</keyword>
<dbReference type="InterPro" id="IPR006016">
    <property type="entry name" value="UspA"/>
</dbReference>
<comment type="similarity">
    <text evidence="1">Belongs to the universal stress protein A family.</text>
</comment>
<protein>
    <recommendedName>
        <fullName evidence="2">UspA domain-containing protein</fullName>
    </recommendedName>
</protein>
<evidence type="ECO:0000259" key="2">
    <source>
        <dbReference type="Pfam" id="PF00582"/>
    </source>
</evidence>
<dbReference type="Gene3D" id="3.40.50.12370">
    <property type="match status" value="1"/>
</dbReference>
<proteinExistence type="inferred from homology"/>
<sequence>MRRIIVHAFDDAGFETRMEAAMAFARTYDADLTIMHIRPDFTSVGEPYAAGLFTGAAFAEAEERLKADERKFREVADRLLKGEDVTYDWEIRSGLPEREFAREGVLGDLLMLSPLKDDFSGQAGDTFVGRMLANATCPVFMAVSARPKCLDDGRILVLWNGSDEAGRALRAALPLIDRASDVRILSIGDVPAGRPDEKDVASYLSRGGAKAETIKVPSSGKIGDQILEEAGAYGADLIVMGAYGHGRLQEMLLGGATQSMIRQHRHPVLFAH</sequence>
<dbReference type="OrthoDB" id="9804721at2"/>
<comment type="caution">
    <text evidence="3">The sequence shown here is derived from an EMBL/GenBank/DDBJ whole genome shotgun (WGS) entry which is preliminary data.</text>
</comment>
<evidence type="ECO:0000313" key="4">
    <source>
        <dbReference type="Proteomes" id="UP000198462"/>
    </source>
</evidence>
<dbReference type="Proteomes" id="UP000198462">
    <property type="component" value="Unassembled WGS sequence"/>
</dbReference>
<dbReference type="SUPFAM" id="SSF52402">
    <property type="entry name" value="Adenine nucleotide alpha hydrolases-like"/>
    <property type="match status" value="2"/>
</dbReference>
<dbReference type="PRINTS" id="PR01438">
    <property type="entry name" value="UNVRSLSTRESS"/>
</dbReference>
<dbReference type="PANTHER" id="PTHR46268">
    <property type="entry name" value="STRESS RESPONSE PROTEIN NHAX"/>
    <property type="match status" value="1"/>
</dbReference>
<evidence type="ECO:0000256" key="1">
    <source>
        <dbReference type="ARBA" id="ARBA00008791"/>
    </source>
</evidence>
<dbReference type="Pfam" id="PF00582">
    <property type="entry name" value="Usp"/>
    <property type="match status" value="1"/>
</dbReference>
<name>A0A219B3J9_9SPHN</name>
<reference evidence="4" key="1">
    <citation type="submission" date="2017-05" db="EMBL/GenBank/DDBJ databases">
        <authorList>
            <person name="Lin X."/>
        </authorList>
    </citation>
    <scope>NUCLEOTIDE SEQUENCE [LARGE SCALE GENOMIC DNA]</scope>
    <source>
        <strain evidence="4">JLT2012</strain>
    </source>
</reference>
<dbReference type="CDD" id="cd00293">
    <property type="entry name" value="USP-like"/>
    <property type="match status" value="1"/>
</dbReference>
<dbReference type="EMBL" id="NFZT01000001">
    <property type="protein sequence ID" value="OWV32388.1"/>
    <property type="molecule type" value="Genomic_DNA"/>
</dbReference>
<accession>A0A219B3J9</accession>
<dbReference type="InterPro" id="IPR006015">
    <property type="entry name" value="Universal_stress_UspA"/>
</dbReference>
<dbReference type="RefSeq" id="WP_088711185.1">
    <property type="nucleotide sequence ID" value="NZ_NFZT01000001.1"/>
</dbReference>
<evidence type="ECO:0000313" key="3">
    <source>
        <dbReference type="EMBL" id="OWV32388.1"/>
    </source>
</evidence>
<gene>
    <name evidence="3" type="ORF">B5C34_02240</name>
</gene>
<dbReference type="PANTHER" id="PTHR46268:SF15">
    <property type="entry name" value="UNIVERSAL STRESS PROTEIN HP_0031"/>
    <property type="match status" value="1"/>
</dbReference>